<organism evidence="2 3">
    <name type="scientific">Aerophobetes bacterium</name>
    <dbReference type="NCBI Taxonomy" id="2030807"/>
    <lineage>
        <taxon>Bacteria</taxon>
        <taxon>Candidatus Aerophobota</taxon>
    </lineage>
</organism>
<evidence type="ECO:0000256" key="1">
    <source>
        <dbReference type="SAM" id="MobiDB-lite"/>
    </source>
</evidence>
<protein>
    <submittedName>
        <fullName evidence="2">Uncharacterized protein</fullName>
    </submittedName>
</protein>
<proteinExistence type="predicted"/>
<gene>
    <name evidence="2" type="ORF">E3J48_03245</name>
</gene>
<feature type="region of interest" description="Disordered" evidence="1">
    <location>
        <begin position="1"/>
        <end position="34"/>
    </location>
</feature>
<evidence type="ECO:0000313" key="3">
    <source>
        <dbReference type="Proteomes" id="UP000319130"/>
    </source>
</evidence>
<dbReference type="EMBL" id="SOIZ01000134">
    <property type="protein sequence ID" value="TET63025.1"/>
    <property type="molecule type" value="Genomic_DNA"/>
</dbReference>
<accession>A0A523W7L7</accession>
<comment type="caution">
    <text evidence="2">The sequence shown here is derived from an EMBL/GenBank/DDBJ whole genome shotgun (WGS) entry which is preliminary data.</text>
</comment>
<evidence type="ECO:0000313" key="2">
    <source>
        <dbReference type="EMBL" id="TET63025.1"/>
    </source>
</evidence>
<name>A0A523W7L7_UNCAE</name>
<sequence>MTQVYVPKEQITARPSGWNEEGTSTENEQEDINGEGITSIELAKLARAGHSFDFLSDSREDIYSLVDGESIE</sequence>
<reference evidence="2 3" key="1">
    <citation type="submission" date="2019-03" db="EMBL/GenBank/DDBJ databases">
        <title>Metabolic potential of uncultured bacteria and archaea associated with petroleum seepage in deep-sea sediments.</title>
        <authorList>
            <person name="Dong X."/>
            <person name="Hubert C."/>
        </authorList>
    </citation>
    <scope>NUCLEOTIDE SEQUENCE [LARGE SCALE GENOMIC DNA]</scope>
    <source>
        <strain evidence="2">E29_bin52</strain>
    </source>
</reference>
<dbReference type="Proteomes" id="UP000319130">
    <property type="component" value="Unassembled WGS sequence"/>
</dbReference>
<dbReference type="AlphaFoldDB" id="A0A523W7L7"/>